<organism evidence="1 2">
    <name type="scientific">Rhizophagus irregularis</name>
    <dbReference type="NCBI Taxonomy" id="588596"/>
    <lineage>
        <taxon>Eukaryota</taxon>
        <taxon>Fungi</taxon>
        <taxon>Fungi incertae sedis</taxon>
        <taxon>Mucoromycota</taxon>
        <taxon>Glomeromycotina</taxon>
        <taxon>Glomeromycetes</taxon>
        <taxon>Glomerales</taxon>
        <taxon>Glomeraceae</taxon>
        <taxon>Rhizophagus</taxon>
    </lineage>
</organism>
<dbReference type="AlphaFoldDB" id="A0A2I1HSZ9"/>
<accession>A0A2I1HSZ9</accession>
<comment type="caution">
    <text evidence="1">The sequence shown here is derived from an EMBL/GenBank/DDBJ whole genome shotgun (WGS) entry which is preliminary data.</text>
</comment>
<keyword evidence="2" id="KW-1185">Reference proteome</keyword>
<evidence type="ECO:0000313" key="2">
    <source>
        <dbReference type="Proteomes" id="UP000234323"/>
    </source>
</evidence>
<name>A0A2I1HSZ9_9GLOM</name>
<dbReference type="VEuPathDB" id="FungiDB:FUN_016167"/>
<protein>
    <submittedName>
        <fullName evidence="1">Uncharacterized protein</fullName>
    </submittedName>
</protein>
<feature type="non-terminal residue" evidence="1">
    <location>
        <position position="1"/>
    </location>
</feature>
<dbReference type="EMBL" id="LLXI01006227">
    <property type="protein sequence ID" value="PKY62008.1"/>
    <property type="molecule type" value="Genomic_DNA"/>
</dbReference>
<evidence type="ECO:0000313" key="1">
    <source>
        <dbReference type="EMBL" id="PKY62008.1"/>
    </source>
</evidence>
<proteinExistence type="predicted"/>
<reference evidence="1 2" key="1">
    <citation type="submission" date="2015-10" db="EMBL/GenBank/DDBJ databases">
        <title>Genome analyses suggest a sexual origin of heterokaryosis in a supposedly ancient asexual fungus.</title>
        <authorList>
            <person name="Ropars J."/>
            <person name="Sedzielewska K."/>
            <person name="Noel J."/>
            <person name="Charron P."/>
            <person name="Farinelli L."/>
            <person name="Marton T."/>
            <person name="Kruger M."/>
            <person name="Pelin A."/>
            <person name="Brachmann A."/>
            <person name="Corradi N."/>
        </authorList>
    </citation>
    <scope>NUCLEOTIDE SEQUENCE [LARGE SCALE GENOMIC DNA]</scope>
    <source>
        <strain evidence="1 2">A4</strain>
    </source>
</reference>
<gene>
    <name evidence="1" type="ORF">RhiirA4_432215</name>
</gene>
<dbReference type="Proteomes" id="UP000234323">
    <property type="component" value="Unassembled WGS sequence"/>
</dbReference>
<sequence>PLALEGACPSLLLIFTQFVWRYLNSSNYILRNLPNSKYILTVKCSIEYMEKRPLYKICFGDNFAREVHSWKSLTDAACKYYQEFNKTKEIGKNQNRNQSNRKNKGKISGPLLFGLKLLSVE</sequence>